<dbReference type="InterPro" id="IPR036721">
    <property type="entry name" value="RCK_C_sf"/>
</dbReference>
<evidence type="ECO:0000256" key="1">
    <source>
        <dbReference type="SAM" id="Phobius"/>
    </source>
</evidence>
<dbReference type="SUPFAM" id="SSF116726">
    <property type="entry name" value="TrkA C-terminal domain-like"/>
    <property type="match status" value="1"/>
</dbReference>
<proteinExistence type="predicted"/>
<dbReference type="AlphaFoldDB" id="A0A561D7M5"/>
<protein>
    <submittedName>
        <fullName evidence="3">TrkA family protein</fullName>
    </submittedName>
</protein>
<keyword evidence="4" id="KW-1185">Reference proteome</keyword>
<dbReference type="GO" id="GO:0008324">
    <property type="term" value="F:monoatomic cation transmembrane transporter activity"/>
    <property type="evidence" value="ECO:0007669"/>
    <property type="project" value="InterPro"/>
</dbReference>
<dbReference type="Proteomes" id="UP000319671">
    <property type="component" value="Unassembled WGS sequence"/>
</dbReference>
<dbReference type="PROSITE" id="PS51202">
    <property type="entry name" value="RCK_C"/>
    <property type="match status" value="1"/>
</dbReference>
<evidence type="ECO:0000259" key="2">
    <source>
        <dbReference type="PROSITE" id="PS51202"/>
    </source>
</evidence>
<feature type="transmembrane region" description="Helical" evidence="1">
    <location>
        <begin position="6"/>
        <end position="26"/>
    </location>
</feature>
<feature type="transmembrane region" description="Helical" evidence="1">
    <location>
        <begin position="93"/>
        <end position="110"/>
    </location>
</feature>
<dbReference type="GO" id="GO:0006813">
    <property type="term" value="P:potassium ion transport"/>
    <property type="evidence" value="ECO:0007669"/>
    <property type="project" value="InterPro"/>
</dbReference>
<feature type="transmembrane region" description="Helical" evidence="1">
    <location>
        <begin position="64"/>
        <end position="87"/>
    </location>
</feature>
<dbReference type="Pfam" id="PF02080">
    <property type="entry name" value="TrkA_C"/>
    <property type="match status" value="1"/>
</dbReference>
<keyword evidence="1" id="KW-0812">Transmembrane</keyword>
<gene>
    <name evidence="3" type="ORF">FB550_10771</name>
</gene>
<dbReference type="EMBL" id="VIVN01000007">
    <property type="protein sequence ID" value="TWD99436.1"/>
    <property type="molecule type" value="Genomic_DNA"/>
</dbReference>
<organism evidence="3 4">
    <name type="scientific">Neobacillus bataviensis</name>
    <dbReference type="NCBI Taxonomy" id="220685"/>
    <lineage>
        <taxon>Bacteria</taxon>
        <taxon>Bacillati</taxon>
        <taxon>Bacillota</taxon>
        <taxon>Bacilli</taxon>
        <taxon>Bacillales</taxon>
        <taxon>Bacillaceae</taxon>
        <taxon>Neobacillus</taxon>
    </lineage>
</organism>
<evidence type="ECO:0000313" key="3">
    <source>
        <dbReference type="EMBL" id="TWD99436.1"/>
    </source>
</evidence>
<evidence type="ECO:0000313" key="4">
    <source>
        <dbReference type="Proteomes" id="UP000319671"/>
    </source>
</evidence>
<reference evidence="3 4" key="1">
    <citation type="submission" date="2019-06" db="EMBL/GenBank/DDBJ databases">
        <title>Sorghum-associated microbial communities from plants grown in Nebraska, USA.</title>
        <authorList>
            <person name="Schachtman D."/>
        </authorList>
    </citation>
    <scope>NUCLEOTIDE SEQUENCE [LARGE SCALE GENOMIC DNA]</scope>
    <source>
        <strain evidence="3 4">2482</strain>
    </source>
</reference>
<dbReference type="InterPro" id="IPR006037">
    <property type="entry name" value="RCK_C"/>
</dbReference>
<dbReference type="RefSeq" id="WP_144566000.1">
    <property type="nucleotide sequence ID" value="NZ_VIVN01000007.1"/>
</dbReference>
<keyword evidence="1" id="KW-0472">Membrane</keyword>
<comment type="caution">
    <text evidence="3">The sequence shown here is derived from an EMBL/GenBank/DDBJ whole genome shotgun (WGS) entry which is preliminary data.</text>
</comment>
<feature type="domain" description="RCK C-terminal" evidence="2">
    <location>
        <begin position="136"/>
        <end position="223"/>
    </location>
</feature>
<keyword evidence="1" id="KW-1133">Transmembrane helix</keyword>
<dbReference type="Gene3D" id="3.30.70.1450">
    <property type="entry name" value="Regulator of K+ conductance, C-terminal domain"/>
    <property type="match status" value="1"/>
</dbReference>
<name>A0A561D7M5_9BACI</name>
<accession>A0A561D7M5</accession>
<sequence>MNLLFLFIYMVIIIAVIEIFVILFRLTGLKVEVSRFQVISMMTGTGFTTWESELILGHPIRRKLATFLILFGAFSLAVIISSISQFLSEGLRAKEIFIAAGAVIAVFVVLKTERVRRRLAKVFNREMKQNIELADLPVRDVFLKNNEDVLLNLHIYEDSTLVNHTINEAVKEHEELELVVLFIQRGDVKIRKHLYDTKLHEGDQLLVYGVKEVVLKVLHEDISIMKENQKNRELPTDHIL</sequence>